<organism evidence="1 2">
    <name type="scientific">Deinococcus xianganensis</name>
    <dbReference type="NCBI Taxonomy" id="1507289"/>
    <lineage>
        <taxon>Bacteria</taxon>
        <taxon>Thermotogati</taxon>
        <taxon>Deinococcota</taxon>
        <taxon>Deinococci</taxon>
        <taxon>Deinococcales</taxon>
        <taxon>Deinococcaceae</taxon>
        <taxon>Deinococcus</taxon>
    </lineage>
</organism>
<accession>A0A6I4YMA9</accession>
<protein>
    <submittedName>
        <fullName evidence="1">Uncharacterized protein</fullName>
    </submittedName>
</protein>
<dbReference type="RefSeq" id="WP_160980918.1">
    <property type="nucleotide sequence ID" value="NZ_WVHK01000067.1"/>
</dbReference>
<keyword evidence="2" id="KW-1185">Reference proteome</keyword>
<dbReference type="EMBL" id="WVHK01000067">
    <property type="protein sequence ID" value="MXV20986.1"/>
    <property type="molecule type" value="Genomic_DNA"/>
</dbReference>
<name>A0A6I4YMA9_9DEIO</name>
<dbReference type="Proteomes" id="UP000430519">
    <property type="component" value="Unassembled WGS sequence"/>
</dbReference>
<gene>
    <name evidence="1" type="ORF">GLX28_15235</name>
</gene>
<evidence type="ECO:0000313" key="1">
    <source>
        <dbReference type="EMBL" id="MXV20986.1"/>
    </source>
</evidence>
<reference evidence="1 2" key="1">
    <citation type="submission" date="2019-11" db="EMBL/GenBank/DDBJ databases">
        <title>Genome sequence of Deinococcus xianganensis Y35, AI-2 producing algicidal bacterium, isolated from lake water.</title>
        <authorList>
            <person name="Li Y."/>
        </authorList>
    </citation>
    <scope>NUCLEOTIDE SEQUENCE [LARGE SCALE GENOMIC DNA]</scope>
    <source>
        <strain evidence="1 2">Y35</strain>
    </source>
</reference>
<sequence>MGVYPIMYILFDTGRLLDGVQNLRPHELPHHTEGGYAWHVLHRRHYTFTDSADDFRQALAWLRGDRQPPLYDGAEPQPNVFYFTLGTPSEDSRVVFEFLDDHQMLLPVDARERHVIAQVSFDGRKNDGFLSPFHPAWPIVRAVLAVTRPVHAHVTGDVFSTEDGSLDLERIALGVEASTFIGPEQLAYLPDDAFAHFAFMERIGAGVWLTIPAPHPQGSQTVGAALCDRHREAGRVLAQQLSDAAPTL</sequence>
<evidence type="ECO:0000313" key="2">
    <source>
        <dbReference type="Proteomes" id="UP000430519"/>
    </source>
</evidence>
<proteinExistence type="predicted"/>
<comment type="caution">
    <text evidence="1">The sequence shown here is derived from an EMBL/GenBank/DDBJ whole genome shotgun (WGS) entry which is preliminary data.</text>
</comment>
<dbReference type="AlphaFoldDB" id="A0A6I4YMA9"/>